<evidence type="ECO:0000256" key="1">
    <source>
        <dbReference type="SAM" id="MobiDB-lite"/>
    </source>
</evidence>
<name>A0ABR9KQX0_9ACTN</name>
<comment type="caution">
    <text evidence="2">The sequence shown here is derived from an EMBL/GenBank/DDBJ whole genome shotgun (WGS) entry which is preliminary data.</text>
</comment>
<evidence type="ECO:0000313" key="3">
    <source>
        <dbReference type="Proteomes" id="UP000661607"/>
    </source>
</evidence>
<feature type="region of interest" description="Disordered" evidence="1">
    <location>
        <begin position="6"/>
        <end position="34"/>
    </location>
</feature>
<keyword evidence="3" id="KW-1185">Reference proteome</keyword>
<accession>A0ABR9KQX0</accession>
<gene>
    <name evidence="2" type="ORF">H4W81_006777</name>
</gene>
<protein>
    <recommendedName>
        <fullName evidence="4">Transposase IS111A/IS1328/IS1533 N-terminal domain-containing protein</fullName>
    </recommendedName>
</protein>
<reference evidence="2 3" key="1">
    <citation type="submission" date="2020-10" db="EMBL/GenBank/DDBJ databases">
        <title>Sequencing the genomes of 1000 actinobacteria strains.</title>
        <authorList>
            <person name="Klenk H.-P."/>
        </authorList>
    </citation>
    <scope>NUCLEOTIDE SEQUENCE [LARGE SCALE GENOMIC DNA]</scope>
    <source>
        <strain evidence="2 3">DSM 43748</strain>
    </source>
</reference>
<sequence>MLYFLGSVDGSGAPPLPTSWPDRSDRRRRGKDDTIDAENAAHATLAGRRVITPKTRDGMVESLRVLRIARTTAVKARRVALQMLLAQIVSAPDERRDQLCNLTRMHLIRTIGAWRPDSIRPPSAIRWPRPGSR</sequence>
<dbReference type="Proteomes" id="UP000661607">
    <property type="component" value="Unassembled WGS sequence"/>
</dbReference>
<proteinExistence type="predicted"/>
<feature type="compositionally biased region" description="Basic and acidic residues" evidence="1">
    <location>
        <begin position="22"/>
        <end position="34"/>
    </location>
</feature>
<dbReference type="EMBL" id="JADBEF010000001">
    <property type="protein sequence ID" value="MBE1563998.1"/>
    <property type="molecule type" value="Genomic_DNA"/>
</dbReference>
<evidence type="ECO:0000313" key="2">
    <source>
        <dbReference type="EMBL" id="MBE1563998.1"/>
    </source>
</evidence>
<organism evidence="2 3">
    <name type="scientific">Nonomuraea africana</name>
    <dbReference type="NCBI Taxonomy" id="46171"/>
    <lineage>
        <taxon>Bacteria</taxon>
        <taxon>Bacillati</taxon>
        <taxon>Actinomycetota</taxon>
        <taxon>Actinomycetes</taxon>
        <taxon>Streptosporangiales</taxon>
        <taxon>Streptosporangiaceae</taxon>
        <taxon>Nonomuraea</taxon>
    </lineage>
</organism>
<evidence type="ECO:0008006" key="4">
    <source>
        <dbReference type="Google" id="ProtNLM"/>
    </source>
</evidence>